<dbReference type="AlphaFoldDB" id="A0A1F7HIZ9"/>
<evidence type="ECO:0000313" key="5">
    <source>
        <dbReference type="EMBL" id="OGK30966.1"/>
    </source>
</evidence>
<sequence length="149" mass="16577">MNKNTIWGLIIVIVLGFGLYMVFNSQQKTNQTPSEQTNTEQKVPAEEGVEEMVVEDSETREIIVEGEEFSFSPSTITVSEGEKIALTFKNVGTFPHNFIIDELDVKTETINAGEEDTIEFVADKSGTFAFYCGVGNHRQQGMEGEVDVE</sequence>
<evidence type="ECO:0000259" key="4">
    <source>
        <dbReference type="Pfam" id="PF13473"/>
    </source>
</evidence>
<dbReference type="EMBL" id="MFZV01000034">
    <property type="protein sequence ID" value="OGK30966.1"/>
    <property type="molecule type" value="Genomic_DNA"/>
</dbReference>
<protein>
    <recommendedName>
        <fullName evidence="4">EfeO-type cupredoxin-like domain-containing protein</fullName>
    </recommendedName>
</protein>
<organism evidence="5 6">
    <name type="scientific">Candidatus Roizmanbacteria bacterium RIFCSPHIGHO2_12_FULL_33_9</name>
    <dbReference type="NCBI Taxonomy" id="1802045"/>
    <lineage>
        <taxon>Bacteria</taxon>
        <taxon>Candidatus Roizmaniibacteriota</taxon>
    </lineage>
</organism>
<keyword evidence="1" id="KW-0479">Metal-binding</keyword>
<feature type="transmembrane region" description="Helical" evidence="3">
    <location>
        <begin position="6"/>
        <end position="23"/>
    </location>
</feature>
<comment type="caution">
    <text evidence="5">The sequence shown here is derived from an EMBL/GenBank/DDBJ whole genome shotgun (WGS) entry which is preliminary data.</text>
</comment>
<evidence type="ECO:0000256" key="1">
    <source>
        <dbReference type="ARBA" id="ARBA00022723"/>
    </source>
</evidence>
<evidence type="ECO:0000256" key="2">
    <source>
        <dbReference type="ARBA" id="ARBA00023008"/>
    </source>
</evidence>
<dbReference type="Pfam" id="PF13473">
    <property type="entry name" value="Cupredoxin_1"/>
    <property type="match status" value="1"/>
</dbReference>
<dbReference type="InterPro" id="IPR008972">
    <property type="entry name" value="Cupredoxin"/>
</dbReference>
<accession>A0A1F7HIZ9</accession>
<feature type="domain" description="EfeO-type cupredoxin-like" evidence="4">
    <location>
        <begin position="56"/>
        <end position="141"/>
    </location>
</feature>
<evidence type="ECO:0000313" key="6">
    <source>
        <dbReference type="Proteomes" id="UP000177199"/>
    </source>
</evidence>
<dbReference type="PANTHER" id="PTHR38439">
    <property type="entry name" value="AURACYANIN-B"/>
    <property type="match status" value="1"/>
</dbReference>
<reference evidence="5 6" key="1">
    <citation type="journal article" date="2016" name="Nat. Commun.">
        <title>Thousands of microbial genomes shed light on interconnected biogeochemical processes in an aquifer system.</title>
        <authorList>
            <person name="Anantharaman K."/>
            <person name="Brown C.T."/>
            <person name="Hug L.A."/>
            <person name="Sharon I."/>
            <person name="Castelle C.J."/>
            <person name="Probst A.J."/>
            <person name="Thomas B.C."/>
            <person name="Singh A."/>
            <person name="Wilkins M.J."/>
            <person name="Karaoz U."/>
            <person name="Brodie E.L."/>
            <person name="Williams K.H."/>
            <person name="Hubbard S.S."/>
            <person name="Banfield J.F."/>
        </authorList>
    </citation>
    <scope>NUCLEOTIDE SEQUENCE [LARGE SCALE GENOMIC DNA]</scope>
</reference>
<keyword evidence="3" id="KW-0812">Transmembrane</keyword>
<dbReference type="InterPro" id="IPR028871">
    <property type="entry name" value="BlueCu_1_BS"/>
</dbReference>
<name>A0A1F7HIZ9_9BACT</name>
<dbReference type="PANTHER" id="PTHR38439:SF3">
    <property type="entry name" value="COPPER-RESISTANT CUPROPROTEIN COPI"/>
    <property type="match status" value="1"/>
</dbReference>
<gene>
    <name evidence="5" type="ORF">A3F29_04340</name>
</gene>
<dbReference type="GO" id="GO:0046872">
    <property type="term" value="F:metal ion binding"/>
    <property type="evidence" value="ECO:0007669"/>
    <property type="project" value="UniProtKB-KW"/>
</dbReference>
<dbReference type="SUPFAM" id="SSF49503">
    <property type="entry name" value="Cupredoxins"/>
    <property type="match status" value="1"/>
</dbReference>
<evidence type="ECO:0000256" key="3">
    <source>
        <dbReference type="SAM" id="Phobius"/>
    </source>
</evidence>
<dbReference type="InterPro" id="IPR028096">
    <property type="entry name" value="EfeO_Cupredoxin"/>
</dbReference>
<keyword evidence="3" id="KW-0472">Membrane</keyword>
<dbReference type="Gene3D" id="2.60.40.420">
    <property type="entry name" value="Cupredoxins - blue copper proteins"/>
    <property type="match status" value="1"/>
</dbReference>
<dbReference type="InterPro" id="IPR050845">
    <property type="entry name" value="Cu-binding_ET"/>
</dbReference>
<proteinExistence type="predicted"/>
<dbReference type="Proteomes" id="UP000177199">
    <property type="component" value="Unassembled WGS sequence"/>
</dbReference>
<dbReference type="PROSITE" id="PS00196">
    <property type="entry name" value="COPPER_BLUE"/>
    <property type="match status" value="1"/>
</dbReference>
<keyword evidence="3" id="KW-1133">Transmembrane helix</keyword>
<keyword evidence="2" id="KW-0186">Copper</keyword>